<dbReference type="SUPFAM" id="SSF52833">
    <property type="entry name" value="Thioredoxin-like"/>
    <property type="match status" value="1"/>
</dbReference>
<evidence type="ECO:0000313" key="1">
    <source>
        <dbReference type="EMBL" id="MDI5832595.1"/>
    </source>
</evidence>
<comment type="caution">
    <text evidence="1">The sequence shown here is derived from an EMBL/GenBank/DDBJ whole genome shotgun (WGS) entry which is preliminary data.</text>
</comment>
<keyword evidence="2" id="KW-1185">Reference proteome</keyword>
<protein>
    <submittedName>
        <fullName evidence="1">Thioredoxin fold domain-containing protein</fullName>
    </submittedName>
</protein>
<dbReference type="InterPro" id="IPR051470">
    <property type="entry name" value="Thiol:disulfide_interchange"/>
</dbReference>
<dbReference type="PANTHER" id="PTHR35272:SF3">
    <property type="entry name" value="THIOL:DISULFIDE INTERCHANGE PROTEIN DSBC"/>
    <property type="match status" value="1"/>
</dbReference>
<dbReference type="PANTHER" id="PTHR35272">
    <property type="entry name" value="THIOL:DISULFIDE INTERCHANGE PROTEIN DSBC-RELATED"/>
    <property type="match status" value="1"/>
</dbReference>
<dbReference type="Gene3D" id="3.40.30.10">
    <property type="entry name" value="Glutaredoxin"/>
    <property type="match status" value="1"/>
</dbReference>
<dbReference type="InterPro" id="IPR036249">
    <property type="entry name" value="Thioredoxin-like_sf"/>
</dbReference>
<dbReference type="Proteomes" id="UP001159075">
    <property type="component" value="Unassembled WGS sequence"/>
</dbReference>
<proteinExistence type="predicted"/>
<name>A0ABT6UDP6_9GAMM</name>
<accession>A0ABT6UDP6</accession>
<dbReference type="RefSeq" id="WP_282679565.1">
    <property type="nucleotide sequence ID" value="NZ_CP106875.1"/>
</dbReference>
<sequence>MTRKSVSVLAVNIAIPLLASIVGTSIVLRLSNDDTAHYKNRVVQESNQASAITAYKSINGNTTDSAGNTFEARFIKMFPSLKGKVVIEPTDSEYIWKVSMDGQPLYFPTDLSYAIEGDIKTFQNDESIRKSVLTTISTSQEINKHAETNELRKEPLPPKHVGLIRAQYASGLATVNKDFLPYYKATENRDNENPRYLITFVDSTCPACKRFIQQIPALNSMGIDVYLAPFARNGAHTKTAQLMTTVWCERNNEQRLENIVRMKKGSILQSDCTDELYLKNINASLEFGDGFLNQTTPVSFTNNGVIIIANLNPDGFADAFRFGDDFAEYVAKTFIEKE</sequence>
<gene>
    <name evidence="1" type="ORF">ODY93_13530</name>
</gene>
<dbReference type="EMBL" id="JAOTLW010000013">
    <property type="protein sequence ID" value="MDI5832595.1"/>
    <property type="molecule type" value="Genomic_DNA"/>
</dbReference>
<organism evidence="1 2">
    <name type="scientific">Shewanella xiamenensis</name>
    <dbReference type="NCBI Taxonomy" id="332186"/>
    <lineage>
        <taxon>Bacteria</taxon>
        <taxon>Pseudomonadati</taxon>
        <taxon>Pseudomonadota</taxon>
        <taxon>Gammaproteobacteria</taxon>
        <taxon>Alteromonadales</taxon>
        <taxon>Shewanellaceae</taxon>
        <taxon>Shewanella</taxon>
    </lineage>
</organism>
<evidence type="ECO:0000313" key="2">
    <source>
        <dbReference type="Proteomes" id="UP001159075"/>
    </source>
</evidence>
<reference evidence="1 2" key="1">
    <citation type="submission" date="2022-09" db="EMBL/GenBank/DDBJ databases">
        <title>The outer-membrane cytochrome OmcA is essential for infection of Shewanella oneidensis by a zebrafish-associated bacteriophage.</title>
        <authorList>
            <person name="Grenfell A.W."/>
            <person name="Intile P."/>
            <person name="Mcfarlane J."/>
            <person name="Leung D."/>
            <person name="Abdalla K."/>
            <person name="Wold M."/>
            <person name="Kees E."/>
            <person name="Gralnick J."/>
        </authorList>
    </citation>
    <scope>NUCLEOTIDE SEQUENCE [LARGE SCALE GENOMIC DNA]</scope>
    <source>
        <strain evidence="1 2">NF-5</strain>
    </source>
</reference>